<evidence type="ECO:0000313" key="3">
    <source>
        <dbReference type="Proteomes" id="UP000002071"/>
    </source>
</evidence>
<dbReference type="Proteomes" id="UP000002071">
    <property type="component" value="Chromosome"/>
</dbReference>
<reference evidence="2 3" key="1">
    <citation type="journal article" date="2009" name="Stand. Genomic Sci.">
        <title>Complete genome sequence of Halorhabdus utahensis type strain (AX-2).</title>
        <authorList>
            <person name="Anderson I."/>
            <person name="Tindall B.J."/>
            <person name="Pomrenke H."/>
            <person name="Goker M."/>
            <person name="Lapidus A."/>
            <person name="Nolan M."/>
            <person name="Copeland A."/>
            <person name="Glavina Del Rio T."/>
            <person name="Chen F."/>
            <person name="Tice H."/>
            <person name="Cheng J.F."/>
            <person name="Lucas S."/>
            <person name="Chertkov O."/>
            <person name="Bruce D."/>
            <person name="Brettin T."/>
            <person name="Detter J.C."/>
            <person name="Han C."/>
            <person name="Goodwin L."/>
            <person name="Land M."/>
            <person name="Hauser L."/>
            <person name="Chang Y.J."/>
            <person name="Jeffries C.D."/>
            <person name="Pitluck S."/>
            <person name="Pati A."/>
            <person name="Mavromatis K."/>
            <person name="Ivanova N."/>
            <person name="Ovchinnikova G."/>
            <person name="Chen A."/>
            <person name="Palaniappan K."/>
            <person name="Chain P."/>
            <person name="Rohde M."/>
            <person name="Bristow J."/>
            <person name="Eisen J.A."/>
            <person name="Markowitz V."/>
            <person name="Hugenholtz P."/>
            <person name="Kyrpides N.C."/>
            <person name="Klenk H.P."/>
        </authorList>
    </citation>
    <scope>NUCLEOTIDE SEQUENCE [LARGE SCALE GENOMIC DNA]</scope>
    <source>
        <strain evidence="3">DSM 12940 / JCM 11049 / AX-2</strain>
    </source>
</reference>
<dbReference type="STRING" id="519442.Huta_1812"/>
<organism evidence="2 3">
    <name type="scientific">Halorhabdus utahensis (strain DSM 12940 / JCM 11049 / AX-2)</name>
    <dbReference type="NCBI Taxonomy" id="519442"/>
    <lineage>
        <taxon>Archaea</taxon>
        <taxon>Methanobacteriati</taxon>
        <taxon>Methanobacteriota</taxon>
        <taxon>Stenosarchaea group</taxon>
        <taxon>Halobacteria</taxon>
        <taxon>Halobacteriales</taxon>
        <taxon>Haloarculaceae</taxon>
        <taxon>Halorhabdus</taxon>
    </lineage>
</organism>
<dbReference type="HOGENOM" id="CLU_2270983_0_0_2"/>
<dbReference type="KEGG" id="hut:Huta_1812"/>
<name>C7NRP7_HALUD</name>
<feature type="compositionally biased region" description="Pro residues" evidence="1">
    <location>
        <begin position="89"/>
        <end position="102"/>
    </location>
</feature>
<dbReference type="EMBL" id="CP001687">
    <property type="protein sequence ID" value="ACV11983.1"/>
    <property type="molecule type" value="Genomic_DNA"/>
</dbReference>
<proteinExistence type="predicted"/>
<keyword evidence="3" id="KW-1185">Reference proteome</keyword>
<evidence type="ECO:0000313" key="2">
    <source>
        <dbReference type="EMBL" id="ACV11983.1"/>
    </source>
</evidence>
<accession>C7NRP7</accession>
<evidence type="ECO:0000256" key="1">
    <source>
        <dbReference type="SAM" id="MobiDB-lite"/>
    </source>
</evidence>
<feature type="region of interest" description="Disordered" evidence="1">
    <location>
        <begin position="80"/>
        <end position="102"/>
    </location>
</feature>
<dbReference type="AlphaFoldDB" id="C7NRP7"/>
<sequence>MDVTDPDEREPSQPGEHDVMVDGLVGLERVPVAMGEDVLGGSRGLVFRNVENRLAAVGVAADRERPRLSGGVDLQIHVTTDGRVGQTPSSPPDFTPPRHPSL</sequence>
<protein>
    <submittedName>
        <fullName evidence="2">Uncharacterized protein</fullName>
    </submittedName>
</protein>
<gene>
    <name evidence="2" type="ordered locus">Huta_1812</name>
</gene>